<sequence>WQLDCLACLLKLICQFAVDPADLDLAYHDVFSWSGLADSQRKRAWPGKSRKSTGEHVKGLHIPRLTEVCTPSADCFKGRPVQTNHKEAVLDHSPDYSCPLRVLKAQSDHRSRHEVTHYSMWLLVSWAHCSSTVKSSLADSDHLHDWLKKLTLLVPEPAVRHEACNGLYKLSLSGLEGGESINRSFLLLAASTLLKFLPDAQALKPLRLPVLWFIRLRLNDLESFTYGIYLQVEDYEEDPLLRTGCKEYFWLLCKLIDNIHVKDASQVGMLGHCPYDQKPSLYTVC</sequence>
<keyword evidence="2" id="KW-0378">Hydrolase</keyword>
<dbReference type="EMBL" id="JAHRIN010061163">
    <property type="protein sequence ID" value="MEQ2213180.1"/>
    <property type="molecule type" value="Genomic_DNA"/>
</dbReference>
<accession>A0ABV0RY21</accession>
<name>A0ABV0RY21_9TELE</name>
<comment type="caution">
    <text evidence="2">The sequence shown here is derived from an EMBL/GenBank/DDBJ whole genome shotgun (WGS) entry which is preliminary data.</text>
</comment>
<evidence type="ECO:0000313" key="2">
    <source>
        <dbReference type="EMBL" id="MEQ2213180.1"/>
    </source>
</evidence>
<feature type="signal peptide" evidence="1">
    <location>
        <begin position="1"/>
        <end position="20"/>
    </location>
</feature>
<keyword evidence="1" id="KW-0732">Signal</keyword>
<reference evidence="2 3" key="1">
    <citation type="submission" date="2021-06" db="EMBL/GenBank/DDBJ databases">
        <authorList>
            <person name="Palmer J.M."/>
        </authorList>
    </citation>
    <scope>NUCLEOTIDE SEQUENCE [LARGE SCALE GENOMIC DNA]</scope>
    <source>
        <strain evidence="2 3">XC_2019</strain>
        <tissue evidence="2">Muscle</tissue>
    </source>
</reference>
<keyword evidence="3" id="KW-1185">Reference proteome</keyword>
<dbReference type="Proteomes" id="UP001434883">
    <property type="component" value="Unassembled WGS sequence"/>
</dbReference>
<evidence type="ECO:0000313" key="3">
    <source>
        <dbReference type="Proteomes" id="UP001434883"/>
    </source>
</evidence>
<organism evidence="2 3">
    <name type="scientific">Xenoophorus captivus</name>
    <dbReference type="NCBI Taxonomy" id="1517983"/>
    <lineage>
        <taxon>Eukaryota</taxon>
        <taxon>Metazoa</taxon>
        <taxon>Chordata</taxon>
        <taxon>Craniata</taxon>
        <taxon>Vertebrata</taxon>
        <taxon>Euteleostomi</taxon>
        <taxon>Actinopterygii</taxon>
        <taxon>Neopterygii</taxon>
        <taxon>Teleostei</taxon>
        <taxon>Neoteleostei</taxon>
        <taxon>Acanthomorphata</taxon>
        <taxon>Ovalentaria</taxon>
        <taxon>Atherinomorphae</taxon>
        <taxon>Cyprinodontiformes</taxon>
        <taxon>Goodeidae</taxon>
        <taxon>Xenoophorus</taxon>
    </lineage>
</organism>
<proteinExistence type="predicted"/>
<gene>
    <name evidence="2" type="primary">USP34_2</name>
    <name evidence="2" type="ORF">XENOCAPTIV_010850</name>
</gene>
<evidence type="ECO:0000256" key="1">
    <source>
        <dbReference type="SAM" id="SignalP"/>
    </source>
</evidence>
<feature type="chain" id="PRO_5046553465" evidence="1">
    <location>
        <begin position="21"/>
        <end position="285"/>
    </location>
</feature>
<dbReference type="GO" id="GO:0016787">
    <property type="term" value="F:hydrolase activity"/>
    <property type="evidence" value="ECO:0007669"/>
    <property type="project" value="UniProtKB-KW"/>
</dbReference>
<protein>
    <submittedName>
        <fullName evidence="2">Ubiquitin carboxyl-terminal hydrolase 34</fullName>
    </submittedName>
</protein>
<feature type="non-terminal residue" evidence="2">
    <location>
        <position position="1"/>
    </location>
</feature>